<dbReference type="PANTHER" id="PTHR43273">
    <property type="entry name" value="ANAEROBIC SULFATASE-MATURATING ENZYME HOMOLOG ASLB-RELATED"/>
    <property type="match status" value="1"/>
</dbReference>
<dbReference type="NCBIfam" id="TIGR04085">
    <property type="entry name" value="rSAM_more_4Fe4S"/>
    <property type="match status" value="1"/>
</dbReference>
<reference evidence="9" key="1">
    <citation type="submission" date="2022-05" db="EMBL/GenBank/DDBJ databases">
        <title>Schlegelella sp. nov., isolated from mangrove soil.</title>
        <authorList>
            <person name="Liu Y."/>
            <person name="Ge X."/>
            <person name="Liu W."/>
        </authorList>
    </citation>
    <scope>NUCLEOTIDE SEQUENCE</scope>
    <source>
        <strain evidence="9">S2-27</strain>
    </source>
</reference>
<comment type="similarity">
    <text evidence="6">Belongs to the radical SAM superfamily. Anaerobic sulfatase-maturating enzyme family.</text>
</comment>
<dbReference type="SFLD" id="SFLDS00029">
    <property type="entry name" value="Radical_SAM"/>
    <property type="match status" value="1"/>
</dbReference>
<sequence length="403" mass="44971">MQFVNIVKPTHICNLDCTYCYNDDVRDPVMRAETLRRTVEQTFAYVRGHGSMSAAEFIWHGGEPTVAGLPFFETAVALQRELSDGVAWQNSIQTNGVLLDDRWISFLAREQFSLSISLDGPEHINDRYRVTHRGGGSFARVFKAVARAREAGLPFGVCMVLSRATAPHVDEIYDFFSQHQLPFNVIPMTRSGAARDRFEDIGLDADEYAQAWTRMYDRWLESGDGGHYVYVQDFALKTRAIASGKAADCIGLANCSHFNVSTDPVGDVYPCASLSGNAAMCYGNLNTHSLAALLDTPLARSLKHRAVDPQCAQCKWQHVCHGGCASRAYKFHGDADQRDRYCPGLFQIYEHIDRRLRERKVPSGLRHPQHMSDGIDGETYRALAGPPPTRAQASRRVIPLRAA</sequence>
<dbReference type="InterPro" id="IPR023885">
    <property type="entry name" value="4Fe4S-binding_SPASM_dom"/>
</dbReference>
<dbReference type="Gene3D" id="3.20.20.70">
    <property type="entry name" value="Aldolase class I"/>
    <property type="match status" value="1"/>
</dbReference>
<feature type="region of interest" description="Disordered" evidence="7">
    <location>
        <begin position="381"/>
        <end position="403"/>
    </location>
</feature>
<keyword evidence="2" id="KW-0949">S-adenosyl-L-methionine</keyword>
<dbReference type="InterPro" id="IPR013785">
    <property type="entry name" value="Aldolase_TIM"/>
</dbReference>
<comment type="cofactor">
    <cofactor evidence="1">
        <name>[4Fe-4S] cluster</name>
        <dbReference type="ChEBI" id="CHEBI:49883"/>
    </cofactor>
</comment>
<proteinExistence type="inferred from homology"/>
<evidence type="ECO:0000313" key="10">
    <source>
        <dbReference type="Proteomes" id="UP001165541"/>
    </source>
</evidence>
<dbReference type="Pfam" id="PF04055">
    <property type="entry name" value="Radical_SAM"/>
    <property type="match status" value="1"/>
</dbReference>
<comment type="caution">
    <text evidence="9">The sequence shown here is derived from an EMBL/GenBank/DDBJ whole genome shotgun (WGS) entry which is preliminary data.</text>
</comment>
<evidence type="ECO:0000256" key="6">
    <source>
        <dbReference type="ARBA" id="ARBA00023601"/>
    </source>
</evidence>
<dbReference type="Proteomes" id="UP001165541">
    <property type="component" value="Unassembled WGS sequence"/>
</dbReference>
<gene>
    <name evidence="9" type="ORF">M8A51_11485</name>
</gene>
<dbReference type="InterPro" id="IPR023867">
    <property type="entry name" value="Sulphatase_maturase_rSAM"/>
</dbReference>
<evidence type="ECO:0000256" key="1">
    <source>
        <dbReference type="ARBA" id="ARBA00001966"/>
    </source>
</evidence>
<keyword evidence="4" id="KW-0408">Iron</keyword>
<keyword evidence="5" id="KW-0411">Iron-sulfur</keyword>
<protein>
    <submittedName>
        <fullName evidence="9">Radical SAM protein</fullName>
    </submittedName>
</protein>
<dbReference type="PANTHER" id="PTHR43273:SF3">
    <property type="entry name" value="ANAEROBIC SULFATASE-MATURATING ENZYME HOMOLOG ASLB-RELATED"/>
    <property type="match status" value="1"/>
</dbReference>
<evidence type="ECO:0000256" key="5">
    <source>
        <dbReference type="ARBA" id="ARBA00023014"/>
    </source>
</evidence>
<dbReference type="SFLD" id="SFLDG01386">
    <property type="entry name" value="main_SPASM_domain-containing"/>
    <property type="match status" value="1"/>
</dbReference>
<dbReference type="NCBIfam" id="NF041298">
    <property type="entry name" value="rSAM_mat_DynA"/>
    <property type="match status" value="1"/>
</dbReference>
<dbReference type="CDD" id="cd01335">
    <property type="entry name" value="Radical_SAM"/>
    <property type="match status" value="1"/>
</dbReference>
<evidence type="ECO:0000256" key="7">
    <source>
        <dbReference type="SAM" id="MobiDB-lite"/>
    </source>
</evidence>
<evidence type="ECO:0000256" key="4">
    <source>
        <dbReference type="ARBA" id="ARBA00023004"/>
    </source>
</evidence>
<organism evidence="9 10">
    <name type="scientific">Caldimonas mangrovi</name>
    <dbReference type="NCBI Taxonomy" id="2944811"/>
    <lineage>
        <taxon>Bacteria</taxon>
        <taxon>Pseudomonadati</taxon>
        <taxon>Pseudomonadota</taxon>
        <taxon>Betaproteobacteria</taxon>
        <taxon>Burkholderiales</taxon>
        <taxon>Sphaerotilaceae</taxon>
        <taxon>Caldimonas</taxon>
    </lineage>
</organism>
<evidence type="ECO:0000313" key="9">
    <source>
        <dbReference type="EMBL" id="MCM5680156.1"/>
    </source>
</evidence>
<dbReference type="InterPro" id="IPR007197">
    <property type="entry name" value="rSAM"/>
</dbReference>
<dbReference type="EMBL" id="JAMKFE010000006">
    <property type="protein sequence ID" value="MCM5680156.1"/>
    <property type="molecule type" value="Genomic_DNA"/>
</dbReference>
<dbReference type="SFLD" id="SFLDG01072">
    <property type="entry name" value="dehydrogenase_like"/>
    <property type="match status" value="1"/>
</dbReference>
<keyword evidence="3" id="KW-0479">Metal-binding</keyword>
<dbReference type="Pfam" id="PF13186">
    <property type="entry name" value="SPASM"/>
    <property type="match status" value="1"/>
</dbReference>
<feature type="domain" description="Radical SAM core" evidence="8">
    <location>
        <begin position="1"/>
        <end position="221"/>
    </location>
</feature>
<dbReference type="SFLD" id="SFLDG01067">
    <property type="entry name" value="SPASM/twitch_domain_containing"/>
    <property type="match status" value="1"/>
</dbReference>
<name>A0ABT0YN72_9BURK</name>
<evidence type="ECO:0000256" key="3">
    <source>
        <dbReference type="ARBA" id="ARBA00022723"/>
    </source>
</evidence>
<dbReference type="SUPFAM" id="SSF102114">
    <property type="entry name" value="Radical SAM enzymes"/>
    <property type="match status" value="1"/>
</dbReference>
<dbReference type="SFLD" id="SFLDG01384">
    <property type="entry name" value="thioether_bond_formation_requi"/>
    <property type="match status" value="1"/>
</dbReference>
<evidence type="ECO:0000256" key="2">
    <source>
        <dbReference type="ARBA" id="ARBA00022691"/>
    </source>
</evidence>
<accession>A0ABT0YN72</accession>
<dbReference type="InterPro" id="IPR058240">
    <property type="entry name" value="rSAM_sf"/>
</dbReference>
<keyword evidence="10" id="KW-1185">Reference proteome</keyword>
<dbReference type="PROSITE" id="PS51918">
    <property type="entry name" value="RADICAL_SAM"/>
    <property type="match status" value="1"/>
</dbReference>
<dbReference type="RefSeq" id="WP_251778534.1">
    <property type="nucleotide sequence ID" value="NZ_JAMKFE010000006.1"/>
</dbReference>
<evidence type="ECO:0000259" key="8">
    <source>
        <dbReference type="PROSITE" id="PS51918"/>
    </source>
</evidence>